<reference evidence="2" key="1">
    <citation type="submission" date="2021-01" db="UniProtKB">
        <authorList>
            <consortium name="EnsemblPlants"/>
        </authorList>
    </citation>
    <scope>IDENTIFICATION</scope>
</reference>
<evidence type="ECO:0000256" key="1">
    <source>
        <dbReference type="SAM" id="MobiDB-lite"/>
    </source>
</evidence>
<feature type="compositionally biased region" description="Basic and acidic residues" evidence="1">
    <location>
        <begin position="22"/>
        <end position="37"/>
    </location>
</feature>
<proteinExistence type="predicted"/>
<sequence length="94" mass="10921">MGFPGPKEDSDQDWSWSNGRENGPKKEIDESCQERQRTRAKVVDAELLQTRKEKSLSFSQKEKRDLGQANRVKNYVEEEKGMLRDNGVNSGLYW</sequence>
<evidence type="ECO:0000313" key="2">
    <source>
        <dbReference type="EnsemblPlants" id="Kaladp0040s0061.1.v1.1.CDS.1"/>
    </source>
</evidence>
<dbReference type="PANTHER" id="PTHR31833:SF2">
    <property type="entry name" value="UPF0690 PROTEIN C1ORF52"/>
    <property type="match status" value="1"/>
</dbReference>
<evidence type="ECO:0000313" key="3">
    <source>
        <dbReference type="Proteomes" id="UP000594263"/>
    </source>
</evidence>
<dbReference type="PANTHER" id="PTHR31833">
    <property type="entry name" value="UPF0690 PROTEIN C1ORF52"/>
    <property type="match status" value="1"/>
</dbReference>
<name>A0A7N0TLY6_KALFE</name>
<accession>A0A7N0TLY6</accession>
<dbReference type="EnsemblPlants" id="Kaladp0040s0061.1.v1.1">
    <property type="protein sequence ID" value="Kaladp0040s0061.1.v1.1.CDS.1"/>
    <property type="gene ID" value="Kaladp0040s0061.v1.1"/>
</dbReference>
<keyword evidence="3" id="KW-1185">Reference proteome</keyword>
<organism evidence="2 3">
    <name type="scientific">Kalanchoe fedtschenkoi</name>
    <name type="common">Lavender scallops</name>
    <name type="synonym">South American air plant</name>
    <dbReference type="NCBI Taxonomy" id="63787"/>
    <lineage>
        <taxon>Eukaryota</taxon>
        <taxon>Viridiplantae</taxon>
        <taxon>Streptophyta</taxon>
        <taxon>Embryophyta</taxon>
        <taxon>Tracheophyta</taxon>
        <taxon>Spermatophyta</taxon>
        <taxon>Magnoliopsida</taxon>
        <taxon>eudicotyledons</taxon>
        <taxon>Gunneridae</taxon>
        <taxon>Pentapetalae</taxon>
        <taxon>Saxifragales</taxon>
        <taxon>Crassulaceae</taxon>
        <taxon>Kalanchoe</taxon>
    </lineage>
</organism>
<dbReference type="Gramene" id="Kaladp0040s0061.1.v1.1">
    <property type="protein sequence ID" value="Kaladp0040s0061.1.v1.1.CDS.1"/>
    <property type="gene ID" value="Kaladp0040s0061.v1.1"/>
</dbReference>
<dbReference type="AlphaFoldDB" id="A0A7N0TLY6"/>
<protein>
    <submittedName>
        <fullName evidence="2">Uncharacterized protein</fullName>
    </submittedName>
</protein>
<feature type="region of interest" description="Disordered" evidence="1">
    <location>
        <begin position="1"/>
        <end position="37"/>
    </location>
</feature>
<dbReference type="Proteomes" id="UP000594263">
    <property type="component" value="Unplaced"/>
</dbReference>